<dbReference type="GO" id="GO:0016787">
    <property type="term" value="F:hydrolase activity"/>
    <property type="evidence" value="ECO:0007669"/>
    <property type="project" value="UniProtKB-KW"/>
</dbReference>
<dbReference type="EMBL" id="KN832570">
    <property type="protein sequence ID" value="KII84603.1"/>
    <property type="molecule type" value="Genomic_DNA"/>
</dbReference>
<dbReference type="AlphaFoldDB" id="A0A0C9T8Q0"/>
<evidence type="ECO:0000313" key="6">
    <source>
        <dbReference type="EMBL" id="KII84603.1"/>
    </source>
</evidence>
<dbReference type="Proteomes" id="UP000053263">
    <property type="component" value="Unassembled WGS sequence"/>
</dbReference>
<proteinExistence type="inferred from homology"/>
<dbReference type="Pfam" id="PF01425">
    <property type="entry name" value="Amidase"/>
    <property type="match status" value="1"/>
</dbReference>
<feature type="binding site" evidence="4">
    <location>
        <begin position="205"/>
        <end position="208"/>
    </location>
    <ligand>
        <name>substrate</name>
    </ligand>
</feature>
<feature type="binding site" evidence="4">
    <location>
        <position position="158"/>
    </location>
    <ligand>
        <name>substrate</name>
    </ligand>
</feature>
<feature type="domain" description="Amidase" evidence="5">
    <location>
        <begin position="62"/>
        <end position="535"/>
    </location>
</feature>
<evidence type="ECO:0000256" key="3">
    <source>
        <dbReference type="PIRSR" id="PIRSR001221-1"/>
    </source>
</evidence>
<dbReference type="PIRSF" id="PIRSF001221">
    <property type="entry name" value="Amidase_fungi"/>
    <property type="match status" value="1"/>
</dbReference>
<dbReference type="Gene3D" id="3.90.1300.10">
    <property type="entry name" value="Amidase signature (AS) domain"/>
    <property type="match status" value="1"/>
</dbReference>
<organism evidence="6 7">
    <name type="scientific">Plicaturopsis crispa FD-325 SS-3</name>
    <dbReference type="NCBI Taxonomy" id="944288"/>
    <lineage>
        <taxon>Eukaryota</taxon>
        <taxon>Fungi</taxon>
        <taxon>Dikarya</taxon>
        <taxon>Basidiomycota</taxon>
        <taxon>Agaricomycotina</taxon>
        <taxon>Agaricomycetes</taxon>
        <taxon>Agaricomycetidae</taxon>
        <taxon>Amylocorticiales</taxon>
        <taxon>Amylocorticiaceae</taxon>
        <taxon>Plicatura</taxon>
        <taxon>Plicaturopsis crispa</taxon>
    </lineage>
</organism>
<feature type="active site" description="Charge relay system" evidence="3">
    <location>
        <position position="109"/>
    </location>
</feature>
<dbReference type="PANTHER" id="PTHR46072">
    <property type="entry name" value="AMIDASE-RELATED-RELATED"/>
    <property type="match status" value="1"/>
</dbReference>
<feature type="binding site" evidence="4">
    <location>
        <position position="184"/>
    </location>
    <ligand>
        <name>substrate</name>
    </ligand>
</feature>
<protein>
    <submittedName>
        <fullName evidence="6">Unplaced genomic scaffold PLICRscaffold_17, whole genome shotgun sequence</fullName>
    </submittedName>
</protein>
<evidence type="ECO:0000256" key="4">
    <source>
        <dbReference type="PIRSR" id="PIRSR001221-2"/>
    </source>
</evidence>
<gene>
    <name evidence="6" type="ORF">PLICRDRAFT_701765</name>
</gene>
<dbReference type="HOGENOM" id="CLU_009600_9_3_1"/>
<evidence type="ECO:0000256" key="1">
    <source>
        <dbReference type="ARBA" id="ARBA00009199"/>
    </source>
</evidence>
<keyword evidence="2" id="KW-0378">Hydrolase</keyword>
<evidence type="ECO:0000313" key="7">
    <source>
        <dbReference type="Proteomes" id="UP000053263"/>
    </source>
</evidence>
<feature type="active site" description="Charge relay system" evidence="3">
    <location>
        <position position="184"/>
    </location>
</feature>
<name>A0A0C9T8Q0_PLICR</name>
<dbReference type="OrthoDB" id="6428749at2759"/>
<dbReference type="PANTHER" id="PTHR46072:SF10">
    <property type="entry name" value="ACETAMIDASE"/>
    <property type="match status" value="1"/>
</dbReference>
<reference evidence="6 7" key="1">
    <citation type="submission" date="2014-06" db="EMBL/GenBank/DDBJ databases">
        <title>Evolutionary Origins and Diversification of the Mycorrhizal Mutualists.</title>
        <authorList>
            <consortium name="DOE Joint Genome Institute"/>
            <consortium name="Mycorrhizal Genomics Consortium"/>
            <person name="Kohler A."/>
            <person name="Kuo A."/>
            <person name="Nagy L.G."/>
            <person name="Floudas D."/>
            <person name="Copeland A."/>
            <person name="Barry K.W."/>
            <person name="Cichocki N."/>
            <person name="Veneault-Fourrey C."/>
            <person name="LaButti K."/>
            <person name="Lindquist E.A."/>
            <person name="Lipzen A."/>
            <person name="Lundell T."/>
            <person name="Morin E."/>
            <person name="Murat C."/>
            <person name="Riley R."/>
            <person name="Ohm R."/>
            <person name="Sun H."/>
            <person name="Tunlid A."/>
            <person name="Henrissat B."/>
            <person name="Grigoriev I.V."/>
            <person name="Hibbett D.S."/>
            <person name="Martin F."/>
        </authorList>
    </citation>
    <scope>NUCLEOTIDE SEQUENCE [LARGE SCALE GENOMIC DNA]</scope>
    <source>
        <strain evidence="6 7">FD-325 SS-3</strain>
    </source>
</reference>
<comment type="similarity">
    <text evidence="1">Belongs to the amidase family.</text>
</comment>
<dbReference type="InterPro" id="IPR036928">
    <property type="entry name" value="AS_sf"/>
</dbReference>
<feature type="active site" description="Acyl-ester intermediate" evidence="3">
    <location>
        <position position="208"/>
    </location>
</feature>
<sequence length="557" mass="61169">MFSWSSAHSRDCAWKQESRKDRVDALSPVYGVPHTDLESKIHGLSLSHLVDGYAEGHFSGYDIIRAYGKRALAAHNATNCLTDLIFDDALTGWDPDTKQPLLGVPISIKDCINVQGCDTTVGYSRNVRHPAARDAAIVRLLRDAGALVYAKTTNPTGLFGCETFSDLFGYTSNPYNAAYAAGGSTGGGAALLAYRGSKIEIGTDIGGSLRAPAHWCGVYGMKASVGRFPGEGCVSCSPGLEGIQIITSPMAHDLADLEEFWKRMMQMQPWKYDQSVIPMPWRDVDFAGKKLKFGVIWDDGVIPPSPACTRALKWVAEALRAEGHNVVDFDPSPTIVEGLKLGYPIAFSDAGAQVIDPLRRGEGIEPAVRATYNVFHLPKFVKNFLSWITRRFVGDSLGADLIDVLHPPTPLEERALILKRDDYRQRWHERWNAEEFDFLLTAPHPMPAIPRHTTAKVTMSSSSSTFVWNVIDYTTAVMPITFVDKALDALPADFSLEGRTGVAKDAYTLYDAEKMHGLPVGIQIVGRRLEEERVLKGMGVIKDAMAAADRAFVGKEF</sequence>
<keyword evidence="7" id="KW-1185">Reference proteome</keyword>
<dbReference type="SUPFAM" id="SSF75304">
    <property type="entry name" value="Amidase signature (AS) enzymes"/>
    <property type="match status" value="1"/>
</dbReference>
<accession>A0A0C9T8Q0</accession>
<evidence type="ECO:0000259" key="5">
    <source>
        <dbReference type="Pfam" id="PF01425"/>
    </source>
</evidence>
<evidence type="ECO:0000256" key="2">
    <source>
        <dbReference type="ARBA" id="ARBA00022801"/>
    </source>
</evidence>
<dbReference type="InterPro" id="IPR023631">
    <property type="entry name" value="Amidase_dom"/>
</dbReference>